<dbReference type="EMBL" id="CAJVCH010555209">
    <property type="protein sequence ID" value="CAG7830300.1"/>
    <property type="molecule type" value="Genomic_DNA"/>
</dbReference>
<organism evidence="1 2">
    <name type="scientific">Allacma fusca</name>
    <dbReference type="NCBI Taxonomy" id="39272"/>
    <lineage>
        <taxon>Eukaryota</taxon>
        <taxon>Metazoa</taxon>
        <taxon>Ecdysozoa</taxon>
        <taxon>Arthropoda</taxon>
        <taxon>Hexapoda</taxon>
        <taxon>Collembola</taxon>
        <taxon>Symphypleona</taxon>
        <taxon>Sminthuridae</taxon>
        <taxon>Allacma</taxon>
    </lineage>
</organism>
<protein>
    <submittedName>
        <fullName evidence="1">Uncharacterized protein</fullName>
    </submittedName>
</protein>
<dbReference type="OrthoDB" id="2304600at2759"/>
<accession>A0A8J2LXA4</accession>
<proteinExistence type="predicted"/>
<dbReference type="Proteomes" id="UP000708208">
    <property type="component" value="Unassembled WGS sequence"/>
</dbReference>
<dbReference type="InterPro" id="IPR050677">
    <property type="entry name" value="Actinoporin_PFT"/>
</dbReference>
<sequence>MDLAEANSSPEEEEFLNNRVPGKELKNHNKSLKMIQGSQIELERELENFGSKFENISLIPRRYTPRIGRTLEGTTTIGIMESIQARKSSCTIEITNRLHVPLDHPKYFSYGACRSPMPVQIPAHTVEAFGFSDTPGDCTRGVCSYHIEGTNVRIAAMYSITFGSFALGLVSEDTPIDYTFYYNARKNDDWDEKSDKRRGLAHNGAITVRHDNLVATATMTDSVKALVKIELSYAD</sequence>
<reference evidence="1" key="1">
    <citation type="submission" date="2021-06" db="EMBL/GenBank/DDBJ databases">
        <authorList>
            <person name="Hodson N. C."/>
            <person name="Mongue J. A."/>
            <person name="Jaron S. K."/>
        </authorList>
    </citation>
    <scope>NUCLEOTIDE SEQUENCE</scope>
</reference>
<gene>
    <name evidence="1" type="ORF">AFUS01_LOCUS40112</name>
</gene>
<dbReference type="PANTHER" id="PTHR40388:SF1">
    <property type="entry name" value="BRYOPORIN"/>
    <property type="match status" value="1"/>
</dbReference>
<comment type="caution">
    <text evidence="1">The sequence shown here is derived from an EMBL/GenBank/DDBJ whole genome shotgun (WGS) entry which is preliminary data.</text>
</comment>
<evidence type="ECO:0000313" key="1">
    <source>
        <dbReference type="EMBL" id="CAG7830300.1"/>
    </source>
</evidence>
<evidence type="ECO:0000313" key="2">
    <source>
        <dbReference type="Proteomes" id="UP000708208"/>
    </source>
</evidence>
<dbReference type="PANTHER" id="PTHR40388">
    <property type="entry name" value="BRYOPORIN"/>
    <property type="match status" value="1"/>
</dbReference>
<dbReference type="AlphaFoldDB" id="A0A8J2LXA4"/>
<keyword evidence="2" id="KW-1185">Reference proteome</keyword>
<name>A0A8J2LXA4_9HEXA</name>